<evidence type="ECO:0000256" key="4">
    <source>
        <dbReference type="ARBA" id="ARBA00023136"/>
    </source>
</evidence>
<keyword evidence="2" id="KW-0812">Transmembrane</keyword>
<evidence type="ECO:0000259" key="8">
    <source>
        <dbReference type="Pfam" id="PF07244"/>
    </source>
</evidence>
<dbReference type="EMBL" id="CP121196">
    <property type="protein sequence ID" value="XBH16673.1"/>
    <property type="molecule type" value="Genomic_DNA"/>
</dbReference>
<keyword evidence="5" id="KW-0998">Cell outer membrane</keyword>
<evidence type="ECO:0000256" key="3">
    <source>
        <dbReference type="ARBA" id="ARBA00022729"/>
    </source>
</evidence>
<dbReference type="GO" id="GO:0019867">
    <property type="term" value="C:outer membrane"/>
    <property type="evidence" value="ECO:0007669"/>
    <property type="project" value="InterPro"/>
</dbReference>
<proteinExistence type="predicted"/>
<protein>
    <submittedName>
        <fullName evidence="9">POTRA domain-containing protein</fullName>
    </submittedName>
</protein>
<evidence type="ECO:0000256" key="1">
    <source>
        <dbReference type="ARBA" id="ARBA00004370"/>
    </source>
</evidence>
<dbReference type="AlphaFoldDB" id="A0AAU7DG62"/>
<accession>A0AAU7DG62</accession>
<keyword evidence="3" id="KW-0732">Signal</keyword>
<dbReference type="RefSeq" id="WP_348261902.1">
    <property type="nucleotide sequence ID" value="NZ_CP121196.1"/>
</dbReference>
<feature type="domain" description="Bacterial surface antigen (D15)" evidence="7">
    <location>
        <begin position="697"/>
        <end position="1082"/>
    </location>
</feature>
<dbReference type="InterPro" id="IPR010827">
    <property type="entry name" value="BamA/TamA_POTRA"/>
</dbReference>
<evidence type="ECO:0000313" key="9">
    <source>
        <dbReference type="EMBL" id="XBH16673.1"/>
    </source>
</evidence>
<evidence type="ECO:0000256" key="2">
    <source>
        <dbReference type="ARBA" id="ARBA00022692"/>
    </source>
</evidence>
<gene>
    <name evidence="9" type="ORF">P8935_19120</name>
</gene>
<name>A0AAU7DG62_9BACT</name>
<dbReference type="Gene3D" id="3.10.20.310">
    <property type="entry name" value="membrane protein fhac"/>
    <property type="match status" value="5"/>
</dbReference>
<feature type="domain" description="POTRA" evidence="8">
    <location>
        <begin position="390"/>
        <end position="486"/>
    </location>
</feature>
<keyword evidence="4" id="KW-0472">Membrane</keyword>
<dbReference type="PANTHER" id="PTHR12815:SF47">
    <property type="entry name" value="TRANSLOCATION AND ASSEMBLY MODULE SUBUNIT TAMA"/>
    <property type="match status" value="1"/>
</dbReference>
<dbReference type="Pfam" id="PF07244">
    <property type="entry name" value="POTRA"/>
    <property type="match status" value="3"/>
</dbReference>
<feature type="region of interest" description="Disordered" evidence="6">
    <location>
        <begin position="982"/>
        <end position="1011"/>
    </location>
</feature>
<evidence type="ECO:0000259" key="7">
    <source>
        <dbReference type="Pfam" id="PF01103"/>
    </source>
</evidence>
<dbReference type="InterPro" id="IPR000184">
    <property type="entry name" value="Bac_surfAg_D15"/>
</dbReference>
<evidence type="ECO:0000256" key="5">
    <source>
        <dbReference type="ARBA" id="ARBA00023237"/>
    </source>
</evidence>
<sequence>MRKAMPAWQHGSRRRQRAVTTCLFLILIIANRCLAQASGAMPGIEPKARFSVSDVNSHGSASGNEAEPLALTKWLGLPVREITFEGVSAERLKPLPGQLPQAVGAPLDRLKVADSLRALFATGLFSTVAADATRQGDGVKLVFKGTPRDFIGTVSVDGAKGATINAQLQAASRLTAGTRFTQTRLDAAMVRMRQALADNGFHEPLITYKLTRHTGEQLVDIAFEVMSGVQSRVGAVAVSGDSGLSAEQFRHQAHLREGTKVDHDTSNRALSGVLKHYQKEDRLEADVKLESQAYIADTKRSTFTFSANRGPVVKLSVEGAKISGERLKRLVPVFEEGTVDEDLLNEGNRRLRDYFQRLGYFDVKVDHSEQDPEGGAVTITYKVTLGARRRVEKVSVAGNHYFNANTLEELLSVHAADHLDRHGAYSQALVVADVNALQAVYQNNGFSKVKVTPETLSGGADVSAPGQGTVRNSTEPLSVVYHIEEGQQQRVGVLKLDGAVKSDQSKLLALMNTSPGQLFSPQTLAGDRDALLTDYLSRGFDQVQIDVVQQTETEDAAKVDVVFNIREGQQIFVRKVLLSGLHYTRPDTVAKAITLKPGDPLSQTALAETQRNLYEFALFNEVNTAVQNPNGEEPYKTVLIQTTEARRWTLTYGLGFEAQTGTPQNNCRGIATTGAPCSPNGKTGISPRVLGAVTRNNLFGREQSASIQGTYGLLEQNLNLLFQNPHFFGNRDFGFTFSGGYASSQNVTTYVASKLETGVRWTEHFNQPGSFFSKANTFVYEFDFRRVKVAAESLQVGPSEIEALSTAVRVAGPSVTWIRDTRDSPLDSHRGTYTSFQDFLSNETFGAQAEFNRLDVSNSSYYGFDKNRFVLARNTRYGQERAYGSPSDSLLPLPERLYAGGPTSHRGFPINAAGPRDPETGFPIGGAGALVNSTEVRLPPPVLPFFGDTLSFVLFHDMGNVFANAGDAWASALRVQQPNRDACKVTTPPDYSTNPPTPPSPTGPTTSTGQQGQCNFNYFSHAAGMGMRYHTPVGPIRLDFSYNLNPPIYPINVNYSQSDIYANQHVGEAAHFNFFFSLGQTF</sequence>
<dbReference type="Pfam" id="PF01103">
    <property type="entry name" value="Omp85"/>
    <property type="match status" value="1"/>
</dbReference>
<evidence type="ECO:0000256" key="6">
    <source>
        <dbReference type="SAM" id="MobiDB-lite"/>
    </source>
</evidence>
<dbReference type="Gene3D" id="2.40.160.50">
    <property type="entry name" value="membrane protein fhac: a member of the omp85/tpsb transporter family"/>
    <property type="match status" value="1"/>
</dbReference>
<reference evidence="9" key="1">
    <citation type="submission" date="2023-03" db="EMBL/GenBank/DDBJ databases">
        <title>Edaphobacter sp.</title>
        <authorList>
            <person name="Huber K.J."/>
            <person name="Papendorf J."/>
            <person name="Pilke C."/>
            <person name="Bunk B."/>
            <person name="Sproeer C."/>
            <person name="Pester M."/>
        </authorList>
    </citation>
    <scope>NUCLEOTIDE SEQUENCE</scope>
    <source>
        <strain evidence="9">DSM 110680</strain>
    </source>
</reference>
<dbReference type="PANTHER" id="PTHR12815">
    <property type="entry name" value="SORTING AND ASSEMBLY MACHINERY SAMM50 PROTEIN FAMILY MEMBER"/>
    <property type="match status" value="1"/>
</dbReference>
<dbReference type="InterPro" id="IPR039910">
    <property type="entry name" value="D15-like"/>
</dbReference>
<organism evidence="9">
    <name type="scientific">Telmatobacter sp. DSM 110680</name>
    <dbReference type="NCBI Taxonomy" id="3036704"/>
    <lineage>
        <taxon>Bacteria</taxon>
        <taxon>Pseudomonadati</taxon>
        <taxon>Acidobacteriota</taxon>
        <taxon>Terriglobia</taxon>
        <taxon>Terriglobales</taxon>
        <taxon>Acidobacteriaceae</taxon>
        <taxon>Telmatobacter</taxon>
    </lineage>
</organism>
<comment type="subcellular location">
    <subcellularLocation>
        <location evidence="1">Membrane</location>
    </subcellularLocation>
</comment>
<feature type="domain" description="POTRA" evidence="8">
    <location>
        <begin position="493"/>
        <end position="568"/>
    </location>
</feature>
<feature type="domain" description="POTRA" evidence="8">
    <location>
        <begin position="314"/>
        <end position="384"/>
    </location>
</feature>